<dbReference type="SMART" id="SM00631">
    <property type="entry name" value="Zn_pept"/>
    <property type="match status" value="1"/>
</dbReference>
<dbReference type="Proteomes" id="UP000886852">
    <property type="component" value="Unassembled WGS sequence"/>
</dbReference>
<feature type="domain" description="Peptidase M14" evidence="8">
    <location>
        <begin position="1"/>
        <end position="274"/>
    </location>
</feature>
<evidence type="ECO:0000256" key="2">
    <source>
        <dbReference type="ARBA" id="ARBA00005988"/>
    </source>
</evidence>
<sequence length="294" mass="33053">MFGYGDLLHEVQLLCRNGVETGVVGESQKGRRIPYIFVGKKNGNRMIVQGAIHAREHLTALLLVDMAKYLVKNSPKMLGGIYFVPMVNPDGVELCQRGAGIFDKQTKSNLLAINGGADFSLWKANADGVDLNVNFDANWGEGEQNVFCRAPQNYVGKSPLCAAESRALVRFTQMLRPLVTLSYHLKGEEIYWQFHQTGHRRCRDRRYAAAIAATTGYKVSDAFSAGGYKDWCVQTLKIPAFTVEVGSDRFSHPFPYSQYEDVYRRNVDVPRRLLNTVCRDDAELRRAGLAYLMQ</sequence>
<evidence type="ECO:0000256" key="5">
    <source>
        <dbReference type="ARBA" id="ARBA00022833"/>
    </source>
</evidence>
<dbReference type="Pfam" id="PF00246">
    <property type="entry name" value="Peptidase_M14"/>
    <property type="match status" value="1"/>
</dbReference>
<dbReference type="PROSITE" id="PS52035">
    <property type="entry name" value="PEPTIDASE_M14"/>
    <property type="match status" value="1"/>
</dbReference>
<evidence type="ECO:0000259" key="8">
    <source>
        <dbReference type="PROSITE" id="PS52035"/>
    </source>
</evidence>
<dbReference type="GO" id="GO:0008270">
    <property type="term" value="F:zinc ion binding"/>
    <property type="evidence" value="ECO:0007669"/>
    <property type="project" value="InterPro"/>
</dbReference>
<evidence type="ECO:0000256" key="4">
    <source>
        <dbReference type="ARBA" id="ARBA00022801"/>
    </source>
</evidence>
<dbReference type="Gene3D" id="3.40.630.10">
    <property type="entry name" value="Zn peptidases"/>
    <property type="match status" value="1"/>
</dbReference>
<keyword evidence="6" id="KW-0482">Metalloprotease</keyword>
<dbReference type="EMBL" id="DVOC01000049">
    <property type="protein sequence ID" value="HIU90926.1"/>
    <property type="molecule type" value="Genomic_DNA"/>
</dbReference>
<keyword evidence="5" id="KW-0862">Zinc</keyword>
<comment type="similarity">
    <text evidence="2 7">Belongs to the peptidase M14 family.</text>
</comment>
<evidence type="ECO:0000313" key="9">
    <source>
        <dbReference type="EMBL" id="HIU90926.1"/>
    </source>
</evidence>
<accession>A0A9D1SQD1</accession>
<dbReference type="InterPro" id="IPR000834">
    <property type="entry name" value="Peptidase_M14"/>
</dbReference>
<feature type="active site" description="Proton donor/acceptor" evidence="7">
    <location>
        <position position="244"/>
    </location>
</feature>
<gene>
    <name evidence="9" type="ORF">IAC72_02795</name>
</gene>
<organism evidence="9 10">
    <name type="scientific">Candidatus Fimimonas merdipullorum</name>
    <dbReference type="NCBI Taxonomy" id="2840822"/>
    <lineage>
        <taxon>Bacteria</taxon>
        <taxon>Pseudomonadati</taxon>
        <taxon>Myxococcota</taxon>
        <taxon>Myxococcia</taxon>
        <taxon>Myxococcales</taxon>
        <taxon>Cystobacterineae</taxon>
        <taxon>Myxococcaceae</taxon>
        <taxon>Myxococcaceae incertae sedis</taxon>
        <taxon>Candidatus Fimimonas</taxon>
    </lineage>
</organism>
<evidence type="ECO:0000256" key="3">
    <source>
        <dbReference type="ARBA" id="ARBA00022670"/>
    </source>
</evidence>
<dbReference type="GO" id="GO:0004181">
    <property type="term" value="F:metallocarboxypeptidase activity"/>
    <property type="evidence" value="ECO:0007669"/>
    <property type="project" value="InterPro"/>
</dbReference>
<keyword evidence="3" id="KW-0645">Protease</keyword>
<keyword evidence="4" id="KW-0378">Hydrolase</keyword>
<reference evidence="9" key="2">
    <citation type="journal article" date="2021" name="PeerJ">
        <title>Extensive microbial diversity within the chicken gut microbiome revealed by metagenomics and culture.</title>
        <authorList>
            <person name="Gilroy R."/>
            <person name="Ravi A."/>
            <person name="Getino M."/>
            <person name="Pursley I."/>
            <person name="Horton D.L."/>
            <person name="Alikhan N.F."/>
            <person name="Baker D."/>
            <person name="Gharbi K."/>
            <person name="Hall N."/>
            <person name="Watson M."/>
            <person name="Adriaenssens E.M."/>
            <person name="Foster-Nyarko E."/>
            <person name="Jarju S."/>
            <person name="Secka A."/>
            <person name="Antonio M."/>
            <person name="Oren A."/>
            <person name="Chaudhuri R.R."/>
            <person name="La Ragione R."/>
            <person name="Hildebrand F."/>
            <person name="Pallen M.J."/>
        </authorList>
    </citation>
    <scope>NUCLEOTIDE SEQUENCE</scope>
    <source>
        <strain evidence="9">ChiHjej12B11-7776</strain>
    </source>
</reference>
<evidence type="ECO:0000313" key="10">
    <source>
        <dbReference type="Proteomes" id="UP000886852"/>
    </source>
</evidence>
<dbReference type="AlphaFoldDB" id="A0A9D1SQD1"/>
<dbReference type="GO" id="GO:0005615">
    <property type="term" value="C:extracellular space"/>
    <property type="evidence" value="ECO:0007669"/>
    <property type="project" value="TreeGrafter"/>
</dbReference>
<evidence type="ECO:0000256" key="7">
    <source>
        <dbReference type="PROSITE-ProRule" id="PRU01379"/>
    </source>
</evidence>
<comment type="cofactor">
    <cofactor evidence="1">
        <name>Zn(2+)</name>
        <dbReference type="ChEBI" id="CHEBI:29105"/>
    </cofactor>
</comment>
<protein>
    <recommendedName>
        <fullName evidence="8">Peptidase M14 domain-containing protein</fullName>
    </recommendedName>
</protein>
<dbReference type="PANTHER" id="PTHR11705">
    <property type="entry name" value="PROTEASE FAMILY M14 CARBOXYPEPTIDASE A,B"/>
    <property type="match status" value="1"/>
</dbReference>
<comment type="caution">
    <text evidence="9">The sequence shown here is derived from an EMBL/GenBank/DDBJ whole genome shotgun (WGS) entry which is preliminary data.</text>
</comment>
<dbReference type="SUPFAM" id="SSF53187">
    <property type="entry name" value="Zn-dependent exopeptidases"/>
    <property type="match status" value="1"/>
</dbReference>
<proteinExistence type="inferred from homology"/>
<reference evidence="9" key="1">
    <citation type="submission" date="2020-10" db="EMBL/GenBank/DDBJ databases">
        <authorList>
            <person name="Gilroy R."/>
        </authorList>
    </citation>
    <scope>NUCLEOTIDE SEQUENCE</scope>
    <source>
        <strain evidence="9">ChiHjej12B11-7776</strain>
    </source>
</reference>
<evidence type="ECO:0000256" key="1">
    <source>
        <dbReference type="ARBA" id="ARBA00001947"/>
    </source>
</evidence>
<dbReference type="PANTHER" id="PTHR11705:SF143">
    <property type="entry name" value="SLL0236 PROTEIN"/>
    <property type="match status" value="1"/>
</dbReference>
<name>A0A9D1SQD1_9BACT</name>
<dbReference type="GO" id="GO:0006508">
    <property type="term" value="P:proteolysis"/>
    <property type="evidence" value="ECO:0007669"/>
    <property type="project" value="UniProtKB-KW"/>
</dbReference>
<evidence type="ECO:0000256" key="6">
    <source>
        <dbReference type="ARBA" id="ARBA00023049"/>
    </source>
</evidence>